<reference evidence="3 5" key="2">
    <citation type="submission" date="2019-06" db="EMBL/GenBank/DDBJ databases">
        <title>Whole genome shotgun sequence of Corynebacterium flavescens NBRC 14136.</title>
        <authorList>
            <person name="Hosoyama A."/>
            <person name="Uohara A."/>
            <person name="Ohji S."/>
            <person name="Ichikawa N."/>
        </authorList>
    </citation>
    <scope>NUCLEOTIDE SEQUENCE [LARGE SCALE GENOMIC DNA]</scope>
    <source>
        <strain evidence="3 5">NBRC 14136</strain>
    </source>
</reference>
<evidence type="ECO:0000313" key="4">
    <source>
        <dbReference type="Proteomes" id="UP000185479"/>
    </source>
</evidence>
<name>A0A1L7CJW9_CORFL</name>
<dbReference type="STRING" id="28028.CFLV_02030"/>
<feature type="transmembrane region" description="Helical" evidence="1">
    <location>
        <begin position="293"/>
        <end position="314"/>
    </location>
</feature>
<dbReference type="OrthoDB" id="153031at2"/>
<dbReference type="AlphaFoldDB" id="A0A1L7CJW9"/>
<dbReference type="Proteomes" id="UP000185479">
    <property type="component" value="Chromosome"/>
</dbReference>
<dbReference type="InterPro" id="IPR021424">
    <property type="entry name" value="PorA"/>
</dbReference>
<evidence type="ECO:0000256" key="1">
    <source>
        <dbReference type="SAM" id="Phobius"/>
    </source>
</evidence>
<dbReference type="RefSeq" id="WP_075729087.1">
    <property type="nucleotide sequence ID" value="NZ_BJNB01000030.1"/>
</dbReference>
<dbReference type="KEGG" id="cfc:CFLV_02030"/>
<reference evidence="2 4" key="1">
    <citation type="submission" date="2014-08" db="EMBL/GenBank/DDBJ databases">
        <title>Complete genome sequence of Corynebacterium flavescens OJ8(T)(=DSM 20296(T)), isolated from cheese.</title>
        <authorList>
            <person name="Ruckert C."/>
            <person name="Albersmeier A."/>
            <person name="Winkler A."/>
            <person name="Kalinowski J."/>
        </authorList>
    </citation>
    <scope>NUCLEOTIDE SEQUENCE [LARGE SCALE GENOMIC DNA]</scope>
    <source>
        <strain evidence="2 4">OJ8</strain>
    </source>
</reference>
<dbReference type="GeneID" id="82879499"/>
<dbReference type="EMBL" id="CP009246">
    <property type="protein sequence ID" value="APT86088.1"/>
    <property type="molecule type" value="Genomic_DNA"/>
</dbReference>
<dbReference type="Proteomes" id="UP000315353">
    <property type="component" value="Unassembled WGS sequence"/>
</dbReference>
<gene>
    <name evidence="3" type="ORF">CFL01nite_17940</name>
    <name evidence="2" type="ORF">CFLV_02030</name>
</gene>
<evidence type="ECO:0000313" key="5">
    <source>
        <dbReference type="Proteomes" id="UP000315353"/>
    </source>
</evidence>
<keyword evidence="4" id="KW-1185">Reference proteome</keyword>
<dbReference type="Pfam" id="PF11271">
    <property type="entry name" value="PorA"/>
    <property type="match status" value="1"/>
</dbReference>
<evidence type="ECO:0000313" key="2">
    <source>
        <dbReference type="EMBL" id="APT86088.1"/>
    </source>
</evidence>
<proteinExistence type="predicted"/>
<keyword evidence="1" id="KW-0472">Membrane</keyword>
<accession>A0A1L7CJW9</accession>
<organism evidence="2 4">
    <name type="scientific">Corynebacterium flavescens</name>
    <dbReference type="NCBI Taxonomy" id="28028"/>
    <lineage>
        <taxon>Bacteria</taxon>
        <taxon>Bacillati</taxon>
        <taxon>Actinomycetota</taxon>
        <taxon>Actinomycetes</taxon>
        <taxon>Mycobacteriales</taxon>
        <taxon>Corynebacteriaceae</taxon>
        <taxon>Corynebacterium</taxon>
    </lineage>
</organism>
<dbReference type="EMBL" id="BJNB01000030">
    <property type="protein sequence ID" value="GEB98299.1"/>
    <property type="molecule type" value="Genomic_DNA"/>
</dbReference>
<protein>
    <submittedName>
        <fullName evidence="2">Membrane protein</fullName>
    </submittedName>
</protein>
<evidence type="ECO:0000313" key="3">
    <source>
        <dbReference type="EMBL" id="GEB98299.1"/>
    </source>
</evidence>
<keyword evidence="1" id="KW-0812">Transmembrane</keyword>
<keyword evidence="1" id="KW-1133">Transmembrane helix</keyword>
<sequence>MLPKSRIVSVLLLGLGVALIAAGIVAPAFLNFSPRMPLDLDKTTWTLRDDDAHSQVLGPEGAQPYQGPLTYQLNMELQAPKGDDGVTVRVGESTMRGAGEGLSDLDNAKVWSFDMDRLTGASIGNLRLSDTLASPAIEIPLDGYWLKFPADAEQTNYPVFDPTLRKPVDAVFQEEVEMQGRTVYRYHQEIEPTNVATLYAANGTTTTTFQNEDGSTEQGYLYHSGWRDYFVDQATGMLIGLYVNIDDYYADRTGFGREQAFVFDGRTSEEDEAAFLSQADSFPRPAWAEGLRWASIGLGSVLVLIGIAGALGVFGRRGSSGRKK</sequence>